<name>A0A5B7HFI2_PORTR</name>
<dbReference type="Proteomes" id="UP000324222">
    <property type="component" value="Unassembled WGS sequence"/>
</dbReference>
<dbReference type="AlphaFoldDB" id="A0A5B7HFI2"/>
<reference evidence="2 3" key="1">
    <citation type="submission" date="2019-05" db="EMBL/GenBank/DDBJ databases">
        <title>Another draft genome of Portunus trituberculatus and its Hox gene families provides insights of decapod evolution.</title>
        <authorList>
            <person name="Jeong J.-H."/>
            <person name="Song I."/>
            <person name="Kim S."/>
            <person name="Choi T."/>
            <person name="Kim D."/>
            <person name="Ryu S."/>
            <person name="Kim W."/>
        </authorList>
    </citation>
    <scope>NUCLEOTIDE SEQUENCE [LARGE SCALE GENOMIC DNA]</scope>
    <source>
        <tissue evidence="2">Muscle</tissue>
    </source>
</reference>
<sequence>MLKYSRIRAVEFEERYENSVEYRQVEARMEELMPGRIERGLVLVRMVQEEEKERKEEEEEEETEKEEEEERKEKE</sequence>
<accession>A0A5B7HFI2</accession>
<gene>
    <name evidence="2" type="ORF">E2C01_065400</name>
</gene>
<keyword evidence="3" id="KW-1185">Reference proteome</keyword>
<organism evidence="2 3">
    <name type="scientific">Portunus trituberculatus</name>
    <name type="common">Swimming crab</name>
    <name type="synonym">Neptunus trituberculatus</name>
    <dbReference type="NCBI Taxonomy" id="210409"/>
    <lineage>
        <taxon>Eukaryota</taxon>
        <taxon>Metazoa</taxon>
        <taxon>Ecdysozoa</taxon>
        <taxon>Arthropoda</taxon>
        <taxon>Crustacea</taxon>
        <taxon>Multicrustacea</taxon>
        <taxon>Malacostraca</taxon>
        <taxon>Eumalacostraca</taxon>
        <taxon>Eucarida</taxon>
        <taxon>Decapoda</taxon>
        <taxon>Pleocyemata</taxon>
        <taxon>Brachyura</taxon>
        <taxon>Eubrachyura</taxon>
        <taxon>Portunoidea</taxon>
        <taxon>Portunidae</taxon>
        <taxon>Portuninae</taxon>
        <taxon>Portunus</taxon>
    </lineage>
</organism>
<evidence type="ECO:0000256" key="1">
    <source>
        <dbReference type="SAM" id="MobiDB-lite"/>
    </source>
</evidence>
<comment type="caution">
    <text evidence="2">The sequence shown here is derived from an EMBL/GenBank/DDBJ whole genome shotgun (WGS) entry which is preliminary data.</text>
</comment>
<feature type="compositionally biased region" description="Acidic residues" evidence="1">
    <location>
        <begin position="56"/>
        <end position="75"/>
    </location>
</feature>
<dbReference type="EMBL" id="VSRR010032344">
    <property type="protein sequence ID" value="MPC71130.1"/>
    <property type="molecule type" value="Genomic_DNA"/>
</dbReference>
<proteinExistence type="predicted"/>
<feature type="region of interest" description="Disordered" evidence="1">
    <location>
        <begin position="49"/>
        <end position="75"/>
    </location>
</feature>
<evidence type="ECO:0000313" key="3">
    <source>
        <dbReference type="Proteomes" id="UP000324222"/>
    </source>
</evidence>
<evidence type="ECO:0000313" key="2">
    <source>
        <dbReference type="EMBL" id="MPC71130.1"/>
    </source>
</evidence>
<protein>
    <submittedName>
        <fullName evidence="2">Uncharacterized protein</fullName>
    </submittedName>
</protein>